<dbReference type="PANTHER" id="PTHR42085">
    <property type="entry name" value="F-BOX DOMAIN-CONTAINING PROTEIN"/>
    <property type="match status" value="1"/>
</dbReference>
<dbReference type="AlphaFoldDB" id="A0AAI9E9G5"/>
<organism evidence="1 2">
    <name type="scientific">Lecanosticta acicola</name>
    <dbReference type="NCBI Taxonomy" id="111012"/>
    <lineage>
        <taxon>Eukaryota</taxon>
        <taxon>Fungi</taxon>
        <taxon>Dikarya</taxon>
        <taxon>Ascomycota</taxon>
        <taxon>Pezizomycotina</taxon>
        <taxon>Dothideomycetes</taxon>
        <taxon>Dothideomycetidae</taxon>
        <taxon>Mycosphaerellales</taxon>
        <taxon>Mycosphaerellaceae</taxon>
        <taxon>Lecanosticta</taxon>
    </lineage>
</organism>
<evidence type="ECO:0000313" key="1">
    <source>
        <dbReference type="EMBL" id="CAK4025166.1"/>
    </source>
</evidence>
<dbReference type="PANTHER" id="PTHR42085:SF2">
    <property type="entry name" value="F-BOX DOMAIN-CONTAINING PROTEIN"/>
    <property type="match status" value="1"/>
</dbReference>
<accession>A0AAI9E9G5</accession>
<comment type="caution">
    <text evidence="1">The sequence shown here is derived from an EMBL/GenBank/DDBJ whole genome shotgun (WGS) entry which is preliminary data.</text>
</comment>
<dbReference type="Proteomes" id="UP001296104">
    <property type="component" value="Unassembled WGS sequence"/>
</dbReference>
<dbReference type="InterPro" id="IPR038883">
    <property type="entry name" value="AN11006-like"/>
</dbReference>
<gene>
    <name evidence="1" type="ORF">LECACI_7A004954</name>
</gene>
<name>A0AAI9E9G5_9PEZI</name>
<keyword evidence="2" id="KW-1185">Reference proteome</keyword>
<evidence type="ECO:0000313" key="2">
    <source>
        <dbReference type="Proteomes" id="UP001296104"/>
    </source>
</evidence>
<dbReference type="EMBL" id="CAVMBE010000030">
    <property type="protein sequence ID" value="CAK4025166.1"/>
    <property type="molecule type" value="Genomic_DNA"/>
</dbReference>
<reference evidence="1" key="1">
    <citation type="submission" date="2023-11" db="EMBL/GenBank/DDBJ databases">
        <authorList>
            <person name="Alioto T."/>
            <person name="Alioto T."/>
            <person name="Gomez Garrido J."/>
        </authorList>
    </citation>
    <scope>NUCLEOTIDE SEQUENCE</scope>
</reference>
<sequence>MAEVINDDRAVGRARAITENFLKQQFPLLPTESLRQAARKCGEIIDKDVQSEEDARGKTTLLSIPIELRNRIFALSLRASETQSTDQESVEDDLYYRNCGERTVVLYVAGSFKIRYYENFSPLDQAPYMTEPPLTQVCKELRSESLAVWYAINKFTLFCKAVPGRDLWYHPVMKQTHIWLLTIGREKAEKIRDLVFFFPKMRNADNWYSTEEVRRVIGADALGLAKTAVKVVNGKIYNQMVKEGKQLEDMALR</sequence>
<protein>
    <submittedName>
        <fullName evidence="1">Uncharacterized protein</fullName>
    </submittedName>
</protein>
<proteinExistence type="predicted"/>